<evidence type="ECO:0000313" key="1">
    <source>
        <dbReference type="EMBL" id="NWH05044.1"/>
    </source>
</evidence>
<protein>
    <submittedName>
        <fullName evidence="1">GxxExxY protein</fullName>
    </submittedName>
</protein>
<gene>
    <name evidence="1" type="ORF">HXW94_08620</name>
</gene>
<organism evidence="1 2">
    <name type="scientific">Desulfobacter latus</name>
    <dbReference type="NCBI Taxonomy" id="2292"/>
    <lineage>
        <taxon>Bacteria</taxon>
        <taxon>Pseudomonadati</taxon>
        <taxon>Thermodesulfobacteriota</taxon>
        <taxon>Desulfobacteria</taxon>
        <taxon>Desulfobacterales</taxon>
        <taxon>Desulfobacteraceae</taxon>
        <taxon>Desulfobacter</taxon>
    </lineage>
</organism>
<dbReference type="AlphaFoldDB" id="A0A850SUJ8"/>
<accession>A0A850SUJ8</accession>
<sequence length="122" mass="14102">MRDQETYAIIGAAMSVHNELGNGFLEAVYQEALEHEFQFRDLPYEREKTLPVYYRGNQLTAYYKADFVCYGSVIVELKALQQLTGTEEAQVINYMKASGLNKSLLINFGSRQLQYKRLVYNL</sequence>
<comment type="caution">
    <text evidence="1">The sequence shown here is derived from an EMBL/GenBank/DDBJ whole genome shotgun (WGS) entry which is preliminary data.</text>
</comment>
<dbReference type="InterPro" id="IPR026350">
    <property type="entry name" value="GxxExxY"/>
</dbReference>
<dbReference type="NCBIfam" id="TIGR04256">
    <property type="entry name" value="GxxExxY"/>
    <property type="match status" value="1"/>
</dbReference>
<proteinExistence type="predicted"/>
<dbReference type="RefSeq" id="WP_178366501.1">
    <property type="nucleotide sequence ID" value="NZ_JACADJ010000023.1"/>
</dbReference>
<evidence type="ECO:0000313" key="2">
    <source>
        <dbReference type="Proteomes" id="UP000553343"/>
    </source>
</evidence>
<dbReference type="Pfam" id="PF13366">
    <property type="entry name" value="PDDEXK_3"/>
    <property type="match status" value="1"/>
</dbReference>
<dbReference type="Proteomes" id="UP000553343">
    <property type="component" value="Unassembled WGS sequence"/>
</dbReference>
<reference evidence="1 2" key="1">
    <citation type="submission" date="2020-06" db="EMBL/GenBank/DDBJ databases">
        <title>High-quality draft genome of sulfate reducer Desulfobacter latus type strain AcrS2 isolated from marine sediment.</title>
        <authorList>
            <person name="Hoppe M."/>
            <person name="Larsen C.K."/>
            <person name="Marshall I.P.G."/>
            <person name="Schramm A."/>
            <person name="Marietou A.G."/>
        </authorList>
    </citation>
    <scope>NUCLEOTIDE SEQUENCE [LARGE SCALE GENOMIC DNA]</scope>
    <source>
        <strain evidence="1 2">AcRS2</strain>
    </source>
</reference>
<dbReference type="EMBL" id="JACADJ010000023">
    <property type="protein sequence ID" value="NWH05044.1"/>
    <property type="molecule type" value="Genomic_DNA"/>
</dbReference>
<name>A0A850SUJ8_9BACT</name>
<keyword evidence="2" id="KW-1185">Reference proteome</keyword>